<evidence type="ECO:0000256" key="1">
    <source>
        <dbReference type="SAM" id="Phobius"/>
    </source>
</evidence>
<dbReference type="AlphaFoldDB" id="A0AAN5D625"/>
<feature type="non-terminal residue" evidence="3">
    <location>
        <position position="729"/>
    </location>
</feature>
<keyword evidence="4" id="KW-1185">Reference proteome</keyword>
<protein>
    <submittedName>
        <fullName evidence="3">Uncharacterized protein</fullName>
    </submittedName>
</protein>
<organism evidence="3 4">
    <name type="scientific">Pristionchus mayeri</name>
    <dbReference type="NCBI Taxonomy" id="1317129"/>
    <lineage>
        <taxon>Eukaryota</taxon>
        <taxon>Metazoa</taxon>
        <taxon>Ecdysozoa</taxon>
        <taxon>Nematoda</taxon>
        <taxon>Chromadorea</taxon>
        <taxon>Rhabditida</taxon>
        <taxon>Rhabditina</taxon>
        <taxon>Diplogasteromorpha</taxon>
        <taxon>Diplogasteroidea</taxon>
        <taxon>Neodiplogasteridae</taxon>
        <taxon>Pristionchus</taxon>
    </lineage>
</organism>
<evidence type="ECO:0000256" key="2">
    <source>
        <dbReference type="SAM" id="SignalP"/>
    </source>
</evidence>
<feature type="signal peptide" evidence="2">
    <location>
        <begin position="1"/>
        <end position="18"/>
    </location>
</feature>
<accession>A0AAN5D625</accession>
<gene>
    <name evidence="3" type="ORF">PMAYCL1PPCAC_26557</name>
</gene>
<feature type="transmembrane region" description="Helical" evidence="1">
    <location>
        <begin position="466"/>
        <end position="489"/>
    </location>
</feature>
<proteinExistence type="predicted"/>
<reference evidence="4" key="1">
    <citation type="submission" date="2022-10" db="EMBL/GenBank/DDBJ databases">
        <title>Genome assembly of Pristionchus species.</title>
        <authorList>
            <person name="Yoshida K."/>
            <person name="Sommer R.J."/>
        </authorList>
    </citation>
    <scope>NUCLEOTIDE SEQUENCE [LARGE SCALE GENOMIC DNA]</scope>
    <source>
        <strain evidence="4">RS5460</strain>
    </source>
</reference>
<comment type="caution">
    <text evidence="3">The sequence shown here is derived from an EMBL/GenBank/DDBJ whole genome shotgun (WGS) entry which is preliminary data.</text>
</comment>
<feature type="non-terminal residue" evidence="3">
    <location>
        <position position="1"/>
    </location>
</feature>
<keyword evidence="1" id="KW-0472">Membrane</keyword>
<evidence type="ECO:0000313" key="4">
    <source>
        <dbReference type="Proteomes" id="UP001328107"/>
    </source>
</evidence>
<evidence type="ECO:0000313" key="3">
    <source>
        <dbReference type="EMBL" id="GMR56362.1"/>
    </source>
</evidence>
<name>A0AAN5D625_9BILA</name>
<dbReference type="Proteomes" id="UP001328107">
    <property type="component" value="Unassembled WGS sequence"/>
</dbReference>
<keyword evidence="2" id="KW-0732">Signal</keyword>
<feature type="chain" id="PRO_5042909559" evidence="2">
    <location>
        <begin position="19"/>
        <end position="729"/>
    </location>
</feature>
<keyword evidence="1" id="KW-1133">Transmembrane helix</keyword>
<keyword evidence="1" id="KW-0812">Transmembrane</keyword>
<sequence>QITRSLLLLLGILVYSFGIEHRIYLEQCGKTTDCFVRDSCVKAEDDNSAIVQYKGGDMNNKNCDFILQMRQYIPQKYYVTMQVNASQTTDDLKNSGVTLKQGADEIFSCKESGPSVNPKFQFKFAKQGVPIYDKKLALCSFTMESKDKAMIMTAFQDYIIDAPSVEFELKNKIVLTYSVPGHQFWSLNAPEKCNPELIDTSGTSTRDFILEEIDKFAFAPIDCGPGKSLIIKENNKDEIYLKENEKLVCNIAVWRYNKVNLPLTNTFKVSCGVRFCSQCEELQNLECDGCQPMDNKKDNGTCKIANCPADHQWRLEGDKTISGQMECQQEVGNPNSKKAFWYLNNEKVDKAGCFDKDICWRKVKLKEACPDETKLPADKECAKDKISISGKNNTKFECKSEPGLEMWYSTSNAAHPAGSSIDCDFKTGHYSNGTTEITDANTTVYCLKAKPPKHAAAAAASMDPKVFMYAGGGLLFLVLIGVIVAVVVCRKKKASKEEEKKSKAPRTVDLASVEVPSQLESKVESVVESAPVTRPKVSEPRTVKLPKLPEKEQTKFLDRPQNRPRNKELNENWYNKFSEEMFAEQLCLDFVTYKYQNQLELFYAMTELDAYSKNKEVKEKYGEVRHFFDLFRHLEVAQHDSIGIWDRAWSFVRLLQKVVKRKIPRDPKLLDTRLITVMINMAKPIYTELGWTKQPNERKTDSQMRFFVIRVLLWAGNAEVEKELARQAD</sequence>
<dbReference type="EMBL" id="BTRK01000005">
    <property type="protein sequence ID" value="GMR56362.1"/>
    <property type="molecule type" value="Genomic_DNA"/>
</dbReference>